<dbReference type="AlphaFoldDB" id="A0A5C7FJP1"/>
<dbReference type="RefSeq" id="WP_147932749.1">
    <property type="nucleotide sequence ID" value="NZ_VOXD01000051.1"/>
</dbReference>
<dbReference type="InterPro" id="IPR004027">
    <property type="entry name" value="SEC_C_motif"/>
</dbReference>
<protein>
    <recommendedName>
        <fullName evidence="1">Plasmid pRiA4b Orf3-like domain-containing protein</fullName>
    </recommendedName>
</protein>
<organism evidence="2 3">
    <name type="scientific">Neolewinella aurantiaca</name>
    <dbReference type="NCBI Taxonomy" id="2602767"/>
    <lineage>
        <taxon>Bacteria</taxon>
        <taxon>Pseudomonadati</taxon>
        <taxon>Bacteroidota</taxon>
        <taxon>Saprospiria</taxon>
        <taxon>Saprospirales</taxon>
        <taxon>Lewinellaceae</taxon>
        <taxon>Neolewinella</taxon>
    </lineage>
</organism>
<dbReference type="Proteomes" id="UP000321907">
    <property type="component" value="Unassembled WGS sequence"/>
</dbReference>
<dbReference type="Gene3D" id="3.10.450.50">
    <property type="match status" value="1"/>
</dbReference>
<dbReference type="InterPro" id="IPR012912">
    <property type="entry name" value="Plasmid_pRiA4b_Orf3-like"/>
</dbReference>
<accession>A0A5C7FJP1</accession>
<dbReference type="PANTHER" id="PTHR41878">
    <property type="entry name" value="LEXA REPRESSOR-RELATED"/>
    <property type="match status" value="1"/>
</dbReference>
<reference evidence="2 3" key="1">
    <citation type="submission" date="2019-08" db="EMBL/GenBank/DDBJ databases">
        <title>Lewinella sp. strain SSH13 Genome sequencing and assembly.</title>
        <authorList>
            <person name="Kim I."/>
        </authorList>
    </citation>
    <scope>NUCLEOTIDE SEQUENCE [LARGE SCALE GENOMIC DNA]</scope>
    <source>
        <strain evidence="2 3">SSH13</strain>
    </source>
</reference>
<evidence type="ECO:0000313" key="3">
    <source>
        <dbReference type="Proteomes" id="UP000321907"/>
    </source>
</evidence>
<dbReference type="EMBL" id="VOXD01000051">
    <property type="protein sequence ID" value="TXF84726.1"/>
    <property type="molecule type" value="Genomic_DNA"/>
</dbReference>
<comment type="caution">
    <text evidence="2">The sequence shown here is derived from an EMBL/GenBank/DDBJ whole genome shotgun (WGS) entry which is preliminary data.</text>
</comment>
<dbReference type="Gene3D" id="3.10.290.30">
    <property type="entry name" value="MM3350-like"/>
    <property type="match status" value="1"/>
</dbReference>
<evidence type="ECO:0000259" key="1">
    <source>
        <dbReference type="Pfam" id="PF07929"/>
    </source>
</evidence>
<dbReference type="OrthoDB" id="9801392at2"/>
<dbReference type="PANTHER" id="PTHR41878:SF1">
    <property type="entry name" value="TNPR PROTEIN"/>
    <property type="match status" value="1"/>
</dbReference>
<dbReference type="SUPFAM" id="SSF103642">
    <property type="entry name" value="Sec-C motif"/>
    <property type="match status" value="1"/>
</dbReference>
<name>A0A5C7FJP1_9BACT</name>
<sequence length="475" mass="53222">MQVLKLKATLRDTDPLVWRTLCFHPETGLEQVSDMLLIAMGWDEENTPLFISNDGPITPDDDAWYDANLNDYLVKHGDLLSYSKESDDEFHVELELIAVAEESVGGQLPRIDDGAHQAPPENIGGLEAYARYLVALNDANHPDHKAAREVLGDDYDPASFNIKDRNEEASDLFDDDEQDFDLAIVPENTLDHEFDPTDIDAHSDIFFRFDWLETIYGLKVSDGNVRNTPQELIDFRTALTEDDLESPRQYRKLVEPLYKKFPNEPSLMLEMAGLYGLTGENSKSRRLFRELSEQHPGNLEILTGNLLALETGDEFIAEAKNLPHPLDIRNHPAGKDGYYHTTEFLSFEEVAIRYAVHHEDIYEALRRLDRLVNFGFLHGDVEQAAFAVAGLMLILIEDAVEAGKLDPEAEDIPESFFAPVSDRTKAILDAATADVLSALEGIEEAATPVQRTGPKVGRNDPCPCGSGKKHKKCCL</sequence>
<feature type="domain" description="Plasmid pRiA4b Orf3-like" evidence="1">
    <location>
        <begin position="3"/>
        <end position="163"/>
    </location>
</feature>
<keyword evidence="3" id="KW-1185">Reference proteome</keyword>
<dbReference type="SUPFAM" id="SSF159941">
    <property type="entry name" value="MM3350-like"/>
    <property type="match status" value="1"/>
</dbReference>
<dbReference type="Pfam" id="PF07929">
    <property type="entry name" value="PRiA4_ORF3"/>
    <property type="match status" value="1"/>
</dbReference>
<gene>
    <name evidence="2" type="ORF">FUA23_21015</name>
</gene>
<evidence type="ECO:0000313" key="2">
    <source>
        <dbReference type="EMBL" id="TXF84726.1"/>
    </source>
</evidence>
<dbReference type="Pfam" id="PF02810">
    <property type="entry name" value="SEC-C"/>
    <property type="match status" value="1"/>
</dbReference>
<dbReference type="InterPro" id="IPR024047">
    <property type="entry name" value="MM3350-like_sf"/>
</dbReference>
<proteinExistence type="predicted"/>